<feature type="non-terminal residue" evidence="2">
    <location>
        <position position="152"/>
    </location>
</feature>
<comment type="caution">
    <text evidence="2">The sequence shown here is derived from an EMBL/GenBank/DDBJ whole genome shotgun (WGS) entry which is preliminary data.</text>
</comment>
<organism evidence="2 3">
    <name type="scientific">Pseudolycoriella hygida</name>
    <dbReference type="NCBI Taxonomy" id="35572"/>
    <lineage>
        <taxon>Eukaryota</taxon>
        <taxon>Metazoa</taxon>
        <taxon>Ecdysozoa</taxon>
        <taxon>Arthropoda</taxon>
        <taxon>Hexapoda</taxon>
        <taxon>Insecta</taxon>
        <taxon>Pterygota</taxon>
        <taxon>Neoptera</taxon>
        <taxon>Endopterygota</taxon>
        <taxon>Diptera</taxon>
        <taxon>Nematocera</taxon>
        <taxon>Sciaroidea</taxon>
        <taxon>Sciaridae</taxon>
        <taxon>Pseudolycoriella</taxon>
    </lineage>
</organism>
<evidence type="ECO:0000256" key="1">
    <source>
        <dbReference type="SAM" id="Coils"/>
    </source>
</evidence>
<reference evidence="2" key="1">
    <citation type="submission" date="2022-07" db="EMBL/GenBank/DDBJ databases">
        <authorList>
            <person name="Trinca V."/>
            <person name="Uliana J.V.C."/>
            <person name="Torres T.T."/>
            <person name="Ward R.J."/>
            <person name="Monesi N."/>
        </authorList>
    </citation>
    <scope>NUCLEOTIDE SEQUENCE</scope>
    <source>
        <strain evidence="2">HSMRA1968</strain>
        <tissue evidence="2">Whole embryos</tissue>
    </source>
</reference>
<keyword evidence="3" id="KW-1185">Reference proteome</keyword>
<dbReference type="Pfam" id="PF12385">
    <property type="entry name" value="Peptidase_C70"/>
    <property type="match status" value="1"/>
</dbReference>
<dbReference type="Proteomes" id="UP001151699">
    <property type="component" value="Chromosome X"/>
</dbReference>
<keyword evidence="1" id="KW-0175">Coiled coil</keyword>
<name>A0A9Q0MXS1_9DIPT</name>
<sequence>MEMQTRKEASTSTNCCWESGATKVRHYYGHSSARQKYFLYLDVEKQQKELELKEKQNQAKEDDIRKKKAESNFKVQKLETLLAEEALKLKVADRLIDEANESLSSLVEREGKINKAAVVKAQMVLSSGIERSKEINKTIDRLKNEIKDISTK</sequence>
<dbReference type="InterPro" id="IPR022118">
    <property type="entry name" value="Peptidase_C70_AvrRpt2"/>
</dbReference>
<dbReference type="AlphaFoldDB" id="A0A9Q0MXS1"/>
<evidence type="ECO:0000313" key="3">
    <source>
        <dbReference type="Proteomes" id="UP001151699"/>
    </source>
</evidence>
<protein>
    <submittedName>
        <fullName evidence="2">Uncharacterized protein</fullName>
    </submittedName>
</protein>
<feature type="coiled-coil region" evidence="1">
    <location>
        <begin position="43"/>
        <end position="152"/>
    </location>
</feature>
<accession>A0A9Q0MXS1</accession>
<dbReference type="OrthoDB" id="3437960at2759"/>
<dbReference type="EMBL" id="WJQU01000003">
    <property type="protein sequence ID" value="KAJ6639971.1"/>
    <property type="molecule type" value="Genomic_DNA"/>
</dbReference>
<evidence type="ECO:0000313" key="2">
    <source>
        <dbReference type="EMBL" id="KAJ6639971.1"/>
    </source>
</evidence>
<gene>
    <name evidence="2" type="ORF">Bhyg_12719</name>
</gene>
<proteinExistence type="predicted"/>